<dbReference type="PANTHER" id="PTHR43877:SF2">
    <property type="entry name" value="AMINOALKYLPHOSPHONATE N-ACETYLTRANSFERASE-RELATED"/>
    <property type="match status" value="1"/>
</dbReference>
<accession>A0A7Y9TGS7</accession>
<comment type="function">
    <text evidence="3">Acetylates the N-terminal alanine of ribosomal protein bS18.</text>
</comment>
<evidence type="ECO:0000256" key="3">
    <source>
        <dbReference type="RuleBase" id="RU363094"/>
    </source>
</evidence>
<dbReference type="Gene3D" id="3.40.630.30">
    <property type="match status" value="1"/>
</dbReference>
<dbReference type="InterPro" id="IPR050832">
    <property type="entry name" value="Bact_Acetyltransf"/>
</dbReference>
<dbReference type="InterPro" id="IPR016181">
    <property type="entry name" value="Acyl_CoA_acyltransferase"/>
</dbReference>
<proteinExistence type="inferred from homology"/>
<comment type="catalytic activity">
    <reaction evidence="3">
        <text>N-terminal L-alanyl-[ribosomal protein bS18] + acetyl-CoA = N-terminal N(alpha)-acetyl-L-alanyl-[ribosomal protein bS18] + CoA + H(+)</text>
        <dbReference type="Rhea" id="RHEA:43756"/>
        <dbReference type="Rhea" id="RHEA-COMP:10676"/>
        <dbReference type="Rhea" id="RHEA-COMP:10677"/>
        <dbReference type="ChEBI" id="CHEBI:15378"/>
        <dbReference type="ChEBI" id="CHEBI:57287"/>
        <dbReference type="ChEBI" id="CHEBI:57288"/>
        <dbReference type="ChEBI" id="CHEBI:64718"/>
        <dbReference type="ChEBI" id="CHEBI:83683"/>
        <dbReference type="EC" id="2.3.1.266"/>
    </reaction>
</comment>
<dbReference type="EMBL" id="JACCCW010000002">
    <property type="protein sequence ID" value="NYF79809.1"/>
    <property type="molecule type" value="Genomic_DNA"/>
</dbReference>
<organism evidence="5 6">
    <name type="scientific">Granulicella arctica</name>
    <dbReference type="NCBI Taxonomy" id="940613"/>
    <lineage>
        <taxon>Bacteria</taxon>
        <taxon>Pseudomonadati</taxon>
        <taxon>Acidobacteriota</taxon>
        <taxon>Terriglobia</taxon>
        <taxon>Terriglobales</taxon>
        <taxon>Acidobacteriaceae</taxon>
        <taxon>Granulicella</taxon>
    </lineage>
</organism>
<dbReference type="GO" id="GO:0005737">
    <property type="term" value="C:cytoplasm"/>
    <property type="evidence" value="ECO:0007669"/>
    <property type="project" value="UniProtKB-SubCell"/>
</dbReference>
<dbReference type="CDD" id="cd04301">
    <property type="entry name" value="NAT_SF"/>
    <property type="match status" value="1"/>
</dbReference>
<keyword evidence="3" id="KW-0963">Cytoplasm</keyword>
<comment type="subcellular location">
    <subcellularLocation>
        <location evidence="3">Cytoplasm</location>
    </subcellularLocation>
</comment>
<dbReference type="RefSeq" id="WP_179490726.1">
    <property type="nucleotide sequence ID" value="NZ_JACCCW010000002.1"/>
</dbReference>
<dbReference type="InterPro" id="IPR006464">
    <property type="entry name" value="AcTrfase_RimI/Ard1"/>
</dbReference>
<comment type="similarity">
    <text evidence="3">Belongs to the acetyltransferase family. RimI subfamily.</text>
</comment>
<keyword evidence="6" id="KW-1185">Reference proteome</keyword>
<dbReference type="NCBIfam" id="TIGR01575">
    <property type="entry name" value="rimI"/>
    <property type="match status" value="1"/>
</dbReference>
<keyword evidence="2 5" id="KW-0012">Acyltransferase</keyword>
<name>A0A7Y9TGS7_9BACT</name>
<evidence type="ECO:0000259" key="4">
    <source>
        <dbReference type="PROSITE" id="PS51186"/>
    </source>
</evidence>
<evidence type="ECO:0000313" key="5">
    <source>
        <dbReference type="EMBL" id="NYF79809.1"/>
    </source>
</evidence>
<sequence>MRIAPARVKDVAGVVLLEREIVEAPHWAEAEYVAIVDAVEGSLRRCLLVAWQDEAMMGFAVGKVIGAEAELESVAVRSSARRGGVGLALCAAVVDWAWAQGAEGMDLEVRASSAGAIGLYRRLGFQDAGRRRGYYSDPQEDAVLMRLEQG</sequence>
<feature type="domain" description="N-acetyltransferase" evidence="4">
    <location>
        <begin position="1"/>
        <end position="150"/>
    </location>
</feature>
<evidence type="ECO:0000256" key="1">
    <source>
        <dbReference type="ARBA" id="ARBA00022679"/>
    </source>
</evidence>
<dbReference type="PROSITE" id="PS51186">
    <property type="entry name" value="GNAT"/>
    <property type="match status" value="1"/>
</dbReference>
<dbReference type="AlphaFoldDB" id="A0A7Y9TGS7"/>
<protein>
    <recommendedName>
        <fullName evidence="3">[Ribosomal protein bS18]-alanine N-acetyltransferase</fullName>
        <ecNumber evidence="3">2.3.1.266</ecNumber>
    </recommendedName>
</protein>
<dbReference type="Proteomes" id="UP000589520">
    <property type="component" value="Unassembled WGS sequence"/>
</dbReference>
<reference evidence="5 6" key="1">
    <citation type="submission" date="2020-07" db="EMBL/GenBank/DDBJ databases">
        <title>Genomic Encyclopedia of Type Strains, Phase IV (KMG-V): Genome sequencing to study the core and pangenomes of soil and plant-associated prokaryotes.</title>
        <authorList>
            <person name="Whitman W."/>
        </authorList>
    </citation>
    <scope>NUCLEOTIDE SEQUENCE [LARGE SCALE GENOMIC DNA]</scope>
    <source>
        <strain evidence="5 6">X4EP2</strain>
    </source>
</reference>
<dbReference type="SUPFAM" id="SSF55729">
    <property type="entry name" value="Acyl-CoA N-acyltransferases (Nat)"/>
    <property type="match status" value="1"/>
</dbReference>
<dbReference type="InterPro" id="IPR000182">
    <property type="entry name" value="GNAT_dom"/>
</dbReference>
<dbReference type="GO" id="GO:0008999">
    <property type="term" value="F:protein-N-terminal-alanine acetyltransferase activity"/>
    <property type="evidence" value="ECO:0007669"/>
    <property type="project" value="UniProtKB-EC"/>
</dbReference>
<comment type="caution">
    <text evidence="5">The sequence shown here is derived from an EMBL/GenBank/DDBJ whole genome shotgun (WGS) entry which is preliminary data.</text>
</comment>
<dbReference type="EC" id="2.3.1.266" evidence="3"/>
<dbReference type="Pfam" id="PF00583">
    <property type="entry name" value="Acetyltransf_1"/>
    <property type="match status" value="1"/>
</dbReference>
<gene>
    <name evidence="5" type="ORF">HDF17_002129</name>
</gene>
<evidence type="ECO:0000256" key="2">
    <source>
        <dbReference type="ARBA" id="ARBA00023315"/>
    </source>
</evidence>
<dbReference type="PANTHER" id="PTHR43877">
    <property type="entry name" value="AMINOALKYLPHOSPHONATE N-ACETYLTRANSFERASE-RELATED-RELATED"/>
    <property type="match status" value="1"/>
</dbReference>
<evidence type="ECO:0000313" key="6">
    <source>
        <dbReference type="Proteomes" id="UP000589520"/>
    </source>
</evidence>
<keyword evidence="1 5" id="KW-0808">Transferase</keyword>